<reference evidence="2" key="1">
    <citation type="journal article" date="2019" name="Int. J. Syst. Evol. Microbiol.">
        <title>The Global Catalogue of Microorganisms (GCM) 10K type strain sequencing project: providing services to taxonomists for standard genome sequencing and annotation.</title>
        <authorList>
            <consortium name="The Broad Institute Genomics Platform"/>
            <consortium name="The Broad Institute Genome Sequencing Center for Infectious Disease"/>
            <person name="Wu L."/>
            <person name="Ma J."/>
        </authorList>
    </citation>
    <scope>NUCLEOTIDE SEQUENCE [LARGE SCALE GENOMIC DNA]</scope>
    <source>
        <strain evidence="2">JCM 17551</strain>
    </source>
</reference>
<sequence>MKKPENIAPPEALTVCKNSPNCVSSTDERSKFYIAPIQIHGQKNHTQEQVMAQIIDILTDKMGLNVTIHSAQYVHAEAVSTFFRFVDDIELMINDDLTEIQLRSSSRVGYSDFGVNRKRMEAFKQHWHTIETPTEPQ</sequence>
<evidence type="ECO:0000313" key="1">
    <source>
        <dbReference type="EMBL" id="GAA3912485.1"/>
    </source>
</evidence>
<gene>
    <name evidence="1" type="ORF">GCM10022277_04030</name>
</gene>
<dbReference type="EMBL" id="BAABBN010000004">
    <property type="protein sequence ID" value="GAA3912485.1"/>
    <property type="molecule type" value="Genomic_DNA"/>
</dbReference>
<accession>A0ABP7M535</accession>
<dbReference type="PIRSF" id="PIRSF026426">
    <property type="entry name" value="DUF1499"/>
    <property type="match status" value="1"/>
</dbReference>
<name>A0ABP7M535_9GAMM</name>
<dbReference type="Proteomes" id="UP001501565">
    <property type="component" value="Unassembled WGS sequence"/>
</dbReference>
<proteinExistence type="predicted"/>
<dbReference type="Pfam" id="PF07386">
    <property type="entry name" value="DUF1499"/>
    <property type="match status" value="1"/>
</dbReference>
<keyword evidence="2" id="KW-1185">Reference proteome</keyword>
<organism evidence="1 2">
    <name type="scientific">Litoribacillus peritrichatus</name>
    <dbReference type="NCBI Taxonomy" id="718191"/>
    <lineage>
        <taxon>Bacteria</taxon>
        <taxon>Pseudomonadati</taxon>
        <taxon>Pseudomonadota</taxon>
        <taxon>Gammaproteobacteria</taxon>
        <taxon>Oceanospirillales</taxon>
        <taxon>Oceanospirillaceae</taxon>
        <taxon>Litoribacillus</taxon>
    </lineage>
</organism>
<dbReference type="PANTHER" id="PTHR34801">
    <property type="entry name" value="EXPRESSED PROTEIN"/>
    <property type="match status" value="1"/>
</dbReference>
<dbReference type="InterPro" id="IPR010865">
    <property type="entry name" value="DUF1499"/>
</dbReference>
<comment type="caution">
    <text evidence="1">The sequence shown here is derived from an EMBL/GenBank/DDBJ whole genome shotgun (WGS) entry which is preliminary data.</text>
</comment>
<protein>
    <submittedName>
        <fullName evidence="1">DUF1499 domain-containing protein</fullName>
    </submittedName>
</protein>
<dbReference type="PANTHER" id="PTHR34801:SF6">
    <property type="entry name" value="SLL1620 PROTEIN"/>
    <property type="match status" value="1"/>
</dbReference>
<evidence type="ECO:0000313" key="2">
    <source>
        <dbReference type="Proteomes" id="UP001501565"/>
    </source>
</evidence>